<dbReference type="Proteomes" id="UP001596997">
    <property type="component" value="Unassembled WGS sequence"/>
</dbReference>
<sequence length="75" mass="8837">MTDLVYAIQDLFMALLAPMGDMAKLELENWWAANTINWILTLIGFVAILYWLKQLKIFNEEGKERRDIVSHSFFE</sequence>
<evidence type="ECO:0000256" key="1">
    <source>
        <dbReference type="SAM" id="Phobius"/>
    </source>
</evidence>
<feature type="transmembrane region" description="Helical" evidence="1">
    <location>
        <begin position="30"/>
        <end position="52"/>
    </location>
</feature>
<protein>
    <submittedName>
        <fullName evidence="2">Uracil phosphoribosyltransferase</fullName>
    </submittedName>
</protein>
<organism evidence="2 3">
    <name type="scientific">Pseudofulvibacter geojedonensis</name>
    <dbReference type="NCBI Taxonomy" id="1123758"/>
    <lineage>
        <taxon>Bacteria</taxon>
        <taxon>Pseudomonadati</taxon>
        <taxon>Bacteroidota</taxon>
        <taxon>Flavobacteriia</taxon>
        <taxon>Flavobacteriales</taxon>
        <taxon>Flavobacteriaceae</taxon>
        <taxon>Pseudofulvibacter</taxon>
    </lineage>
</organism>
<keyword evidence="1" id="KW-0472">Membrane</keyword>
<keyword evidence="3" id="KW-1185">Reference proteome</keyword>
<evidence type="ECO:0000313" key="3">
    <source>
        <dbReference type="Proteomes" id="UP001596997"/>
    </source>
</evidence>
<proteinExistence type="predicted"/>
<gene>
    <name evidence="2" type="ORF">ACFQ1O_11280</name>
</gene>
<accession>A0ABW3I482</accession>
<keyword evidence="2" id="KW-0328">Glycosyltransferase</keyword>
<reference evidence="3" key="1">
    <citation type="journal article" date="2019" name="Int. J. Syst. Evol. Microbiol.">
        <title>The Global Catalogue of Microorganisms (GCM) 10K type strain sequencing project: providing services to taxonomists for standard genome sequencing and annotation.</title>
        <authorList>
            <consortium name="The Broad Institute Genomics Platform"/>
            <consortium name="The Broad Institute Genome Sequencing Center for Infectious Disease"/>
            <person name="Wu L."/>
            <person name="Ma J."/>
        </authorList>
    </citation>
    <scope>NUCLEOTIDE SEQUENCE [LARGE SCALE GENOMIC DNA]</scope>
    <source>
        <strain evidence="3">CCUG 62114</strain>
    </source>
</reference>
<keyword evidence="2" id="KW-0808">Transferase</keyword>
<dbReference type="EMBL" id="JBHTJM010000009">
    <property type="protein sequence ID" value="MFD0964586.1"/>
    <property type="molecule type" value="Genomic_DNA"/>
</dbReference>
<comment type="caution">
    <text evidence="2">The sequence shown here is derived from an EMBL/GenBank/DDBJ whole genome shotgun (WGS) entry which is preliminary data.</text>
</comment>
<dbReference type="InterPro" id="IPR045922">
    <property type="entry name" value="DUF6341"/>
</dbReference>
<keyword evidence="1" id="KW-0812">Transmembrane</keyword>
<dbReference type="Pfam" id="PF19868">
    <property type="entry name" value="DUF6341"/>
    <property type="match status" value="1"/>
</dbReference>
<dbReference type="GO" id="GO:0016757">
    <property type="term" value="F:glycosyltransferase activity"/>
    <property type="evidence" value="ECO:0007669"/>
    <property type="project" value="UniProtKB-KW"/>
</dbReference>
<keyword evidence="1" id="KW-1133">Transmembrane helix</keyword>
<name>A0ABW3I482_9FLAO</name>
<evidence type="ECO:0000313" key="2">
    <source>
        <dbReference type="EMBL" id="MFD0964586.1"/>
    </source>
</evidence>
<dbReference type="RefSeq" id="WP_377716126.1">
    <property type="nucleotide sequence ID" value="NZ_JBHTJM010000009.1"/>
</dbReference>